<accession>A0ABY6QGJ3</accession>
<dbReference type="Gene3D" id="1.10.260.40">
    <property type="entry name" value="lambda repressor-like DNA-binding domains"/>
    <property type="match status" value="1"/>
</dbReference>
<dbReference type="InterPro" id="IPR010982">
    <property type="entry name" value="Lambda_DNA-bd_dom_sf"/>
</dbReference>
<evidence type="ECO:0000313" key="3">
    <source>
        <dbReference type="Proteomes" id="UP001164116"/>
    </source>
</evidence>
<keyword evidence="3" id="KW-1185">Reference proteome</keyword>
<organism evidence="2 3">
    <name type="scientific">Pseudomonas quebecensis</name>
    <dbReference type="NCBI Taxonomy" id="2995174"/>
    <lineage>
        <taxon>Bacteria</taxon>
        <taxon>Pseudomonadati</taxon>
        <taxon>Pseudomonadota</taxon>
        <taxon>Gammaproteobacteria</taxon>
        <taxon>Pseudomonadales</taxon>
        <taxon>Pseudomonadaceae</taxon>
        <taxon>Pseudomonas</taxon>
    </lineage>
</organism>
<name>A0ABY6QGJ3_9PSED</name>
<evidence type="ECO:0000313" key="2">
    <source>
        <dbReference type="EMBL" id="UZW19030.1"/>
    </source>
</evidence>
<sequence length="83" mass="9198">MDTKKAKKAYDILGALLRQARNSAGLTQDDVAASLNVDRRHYGRIESGQSKISVVRLIEVCQVFGVNPGDIVTRLYEASNYEN</sequence>
<dbReference type="SUPFAM" id="SSF47413">
    <property type="entry name" value="lambda repressor-like DNA-binding domains"/>
    <property type="match status" value="1"/>
</dbReference>
<dbReference type="EMBL" id="CP112866">
    <property type="protein sequence ID" value="UZW19030.1"/>
    <property type="molecule type" value="Genomic_DNA"/>
</dbReference>
<dbReference type="InterPro" id="IPR001387">
    <property type="entry name" value="Cro/C1-type_HTH"/>
</dbReference>
<dbReference type="Proteomes" id="UP001164116">
    <property type="component" value="Chromosome"/>
</dbReference>
<dbReference type="Pfam" id="PF01381">
    <property type="entry name" value="HTH_3"/>
    <property type="match status" value="1"/>
</dbReference>
<evidence type="ECO:0000259" key="1">
    <source>
        <dbReference type="PROSITE" id="PS50943"/>
    </source>
</evidence>
<dbReference type="SMART" id="SM00530">
    <property type="entry name" value="HTH_XRE"/>
    <property type="match status" value="1"/>
</dbReference>
<dbReference type="RefSeq" id="WP_266247099.1">
    <property type="nucleotide sequence ID" value="NZ_CP112866.1"/>
</dbReference>
<proteinExistence type="predicted"/>
<protein>
    <submittedName>
        <fullName evidence="2">Helix-turn-helix transcriptional regulator</fullName>
    </submittedName>
</protein>
<reference evidence="2" key="1">
    <citation type="submission" date="2022-11" db="EMBL/GenBank/DDBJ databases">
        <title>Taxonomic description of a new Pseudomonas species.</title>
        <authorList>
            <person name="Tambong J.T."/>
        </authorList>
    </citation>
    <scope>NUCLEOTIDE SEQUENCE</scope>
    <source>
        <strain evidence="2">S1Bt42</strain>
    </source>
</reference>
<gene>
    <name evidence="2" type="ORF">OSC50_01320</name>
</gene>
<dbReference type="CDD" id="cd00093">
    <property type="entry name" value="HTH_XRE"/>
    <property type="match status" value="1"/>
</dbReference>
<dbReference type="PROSITE" id="PS50943">
    <property type="entry name" value="HTH_CROC1"/>
    <property type="match status" value="1"/>
</dbReference>
<feature type="domain" description="HTH cro/C1-type" evidence="1">
    <location>
        <begin position="17"/>
        <end position="71"/>
    </location>
</feature>